<proteinExistence type="predicted"/>
<evidence type="ECO:0000313" key="1">
    <source>
        <dbReference type="EMBL" id="RIE02868.1"/>
    </source>
</evidence>
<evidence type="ECO:0008006" key="3">
    <source>
        <dbReference type="Google" id="ProtNLM"/>
    </source>
</evidence>
<dbReference type="OrthoDB" id="2088379at2"/>
<organism evidence="1 2">
    <name type="scientific">Cohnella faecalis</name>
    <dbReference type="NCBI Taxonomy" id="2315694"/>
    <lineage>
        <taxon>Bacteria</taxon>
        <taxon>Bacillati</taxon>
        <taxon>Bacillota</taxon>
        <taxon>Bacilli</taxon>
        <taxon>Bacillales</taxon>
        <taxon>Paenibacillaceae</taxon>
        <taxon>Cohnella</taxon>
    </lineage>
</organism>
<gene>
    <name evidence="1" type="ORF">D3H35_19790</name>
</gene>
<protein>
    <recommendedName>
        <fullName evidence="3">PKD domain-containing protein</fullName>
    </recommendedName>
</protein>
<accession>A0A398CQ33</accession>
<reference evidence="1 2" key="1">
    <citation type="submission" date="2018-09" db="EMBL/GenBank/DDBJ databases">
        <title>Cohnella cavernae sp. nov., isolated from a karst cave.</title>
        <authorList>
            <person name="Zhu H."/>
        </authorList>
    </citation>
    <scope>NUCLEOTIDE SEQUENCE [LARGE SCALE GENOMIC DNA]</scope>
    <source>
        <strain evidence="1 2">K2E09-144</strain>
    </source>
</reference>
<comment type="caution">
    <text evidence="1">The sequence shown here is derived from an EMBL/GenBank/DDBJ whole genome shotgun (WGS) entry which is preliminary data.</text>
</comment>
<dbReference type="Proteomes" id="UP000266340">
    <property type="component" value="Unassembled WGS sequence"/>
</dbReference>
<dbReference type="EMBL" id="QXJM01000039">
    <property type="protein sequence ID" value="RIE02868.1"/>
    <property type="molecule type" value="Genomic_DNA"/>
</dbReference>
<sequence>MFDYMYVEQDPTARSKGIGRMWHLTAKNEVWYQTFEIPKTVKTPPKAEATPTIIKAEVKLQKLSENFTYVLDLAATIKDEAMYDGNGDRYDRAKYYYREDVTETVLKLDVSYPGGTKTTVGTWSSKNPADQVLLENGKQTARKRLVSVQLKKTNLKKDDVIQFTLTSMTYYDSDDNPKPRSQDSTDLKITLDEDVPPIIIPEIKIPEDPLPNPLICPANIPLHAFDIVSFPASDGTDLSRVEERNVYVDGVKIDDDTFFEGKYVFGDDADGLHRVDIQWKPKAKVTDPLDPGCVSSNPVYVHDTVPTAQFKLGGTFKENRKITVDENAASANDPYVLAAYPITSFTWTWEALDTALLADQRIKINGASHKEFLFKKSGEYALTLKVRNSLGRESEMYRQQFWVQEDFAPAVIMTPYASEVARGESVPLFYDAVSTDSDTVTKQHFNVYYDAAGDETYTQLIDSFDGLVTAYTPTFGKLGKYRIVATVDEDFGQETFPEFLTPADKRRSTAKFEFWINNYIPYSDIYTDIPTVRPQIDVFFLLDKNLEQSKIDYVKGNGVVINNQLRAEGIDPDVDAWDMHTYTYSQASTTYKDFGTSSPPATLAYCAGGYCGTLSLYDKQDYGGSRDFGSDKTETQTKTATGSCSNTQSVTYNSSGVGTVSWSGSCPGSQSYSDGDGYSGTLSRLGTSPSSGCGSSGTPNGACSTTFSTSYSGTVSRTVVVHIYDWRHVAEWRGYYSGTIYKDVRQSLTNPYARTASDKYLIYLSDSVINEPVEFESAKALSDAKVILVGASAMKSQTAYEAFIENNGQSIERIIEEIVEYIASRSPPTASQLVLTNETFHLLATDADPENDPIVKRETMYVQNENYYDNPMGHVGYALSEGDSPIWSEEYLRTSLPFTGEYTIHRRIKDLPSSEPQLANYSYYSNESKTVILVNRKPVAQAKLDWTYDDGCACYQTSWIDQSFDLDHSVSDPVAKGIVDRKIRYQAVGGEWYYRIPDFLLPGSYSLEYIVKDMEGNWSDPFKLSFVLEAAPPPQLGAGLKSEDAAFTPAGGVPASESLRAYELWTRYPYQVNLLFQMTPAGNFINKTVPYYTGSKTGSDIDWNDVVTTVPATTPDGSYIYRITAKGSNGKTTFREFAVKVSTPIQLVPFIKAEDGSGLSDTIVVGYPAKLEADTTEYASQVTVVAFKGTSYQKSLTLSGNVLSTAGTGAKKWESVFTPTGAIPDGSYTFEWTARTPNGNVETKSILMKVISNTPPFGDFQMFTYNSSNSSMPTFEGDTLHIRSIGIGDNERDSLTVRYEAFDPSGTRRLNDIRAMTYPYSSAGPDFILPGDGSAVGTWTVKQTISDGKAVPVVRMKTLTVYALGIQGYVKHTEEWEANRIRHNAKHPANQRPAEWFWAGEAFVLEAVATDTGVSGTTPISVTAKASQELAGILTAFPPSQKKVWQGLLRSDPSGFKLIDLEDGRYSFVFTVTYSNGITRKSTVTINVKDTIDQYVQVHRIQ</sequence>
<name>A0A398CQ33_9BACL</name>
<keyword evidence="2" id="KW-1185">Reference proteome</keyword>
<evidence type="ECO:0000313" key="2">
    <source>
        <dbReference type="Proteomes" id="UP000266340"/>
    </source>
</evidence>